<keyword evidence="3" id="KW-1185">Reference proteome</keyword>
<keyword evidence="1" id="KW-0472">Membrane</keyword>
<dbReference type="KEGG" id="beq:BEWA_022870"/>
<accession>L0AX33</accession>
<dbReference type="AlphaFoldDB" id="L0AX33"/>
<evidence type="ECO:0000313" key="2">
    <source>
        <dbReference type="EMBL" id="AFZ79439.1"/>
    </source>
</evidence>
<organism evidence="2 3">
    <name type="scientific">Theileria equi strain WA</name>
    <dbReference type="NCBI Taxonomy" id="1537102"/>
    <lineage>
        <taxon>Eukaryota</taxon>
        <taxon>Sar</taxon>
        <taxon>Alveolata</taxon>
        <taxon>Apicomplexa</taxon>
        <taxon>Aconoidasida</taxon>
        <taxon>Piroplasmida</taxon>
        <taxon>Theileriidae</taxon>
        <taxon>Theileria</taxon>
    </lineage>
</organism>
<dbReference type="VEuPathDB" id="PiroplasmaDB:BEWA_022870"/>
<sequence>MGVSVSIQQRGQLKKTALFFAGLGHLQPMLLAATNSDYLLDRFLLEKRCSSEYVSRTVTSLIFIEILATILMGGFGVLLGLYKFIPEGEEEEYFRGCLTCVIQWILFFGYTQILNAFVRGGERGHIQWFYYSLLFQHFFTCIIGAGIGFIDVDRALWYLMNIPVAPVLIFFYQMWIHMWFRDYRPRDIKYLVVKSQIWLGVLNSSVATVLWTIAYFPGLLEAKSDGVTIKLSENKEVNGKIMIYNDSTGGRTIQVKGTAEPSEPPGFCKCTHTIHPGGTQQFRVNIVKDDGSAPLILCPCIEGPVDEVAAYYEKDCDSITQAKGSPLLICVKSGNSYCYYCKGDATYCDDLGHYYCKGPGTCWYRYVYKDSGNCKEIPKDGGTGSELGKLLSVLSSGDKTLTKDKHSKLSEPLKKNFQSDHPNYDYWKILGNHDGGSAWNPRYWRLSQTCMPLIMHGLAVGAMGSIYPHLVPKTLVSAKHARIFDVLSMFLAAIVQILNLIFFEHKSKAFANRPWEGGDRWYLTWLLYIPYFLSFLLIIFNIHYPHWSICCYIRSHTWSAFLVMLSVSFINDLFLAVGRGGIMDQRSGNKGIDGRYLKNDHSLFNKMAPFMALSFIPFWLTTSPMIKSYAHSVYQFLSDKDRDSWPTSRYGFWSLSVTLVDSLRDSLGDSHRTKR</sequence>
<feature type="transmembrane region" description="Helical" evidence="1">
    <location>
        <begin position="61"/>
        <end position="81"/>
    </location>
</feature>
<gene>
    <name evidence="2" type="ORF">BEWA_022870</name>
</gene>
<feature type="transmembrane region" description="Helical" evidence="1">
    <location>
        <begin position="602"/>
        <end position="620"/>
    </location>
</feature>
<feature type="transmembrane region" description="Helical" evidence="1">
    <location>
        <begin position="522"/>
        <end position="540"/>
    </location>
</feature>
<reference evidence="2 3" key="1">
    <citation type="journal article" date="2012" name="BMC Genomics">
        <title>Comparative genomic analysis and phylogenetic position of Theileria equi.</title>
        <authorList>
            <person name="Kappmeyer L.S."/>
            <person name="Thiagarajan M."/>
            <person name="Herndon D.R."/>
            <person name="Ramsay J.D."/>
            <person name="Caler E."/>
            <person name="Djikeng A."/>
            <person name="Gillespie J.J."/>
            <person name="Lau A.O."/>
            <person name="Roalson E.H."/>
            <person name="Silva J.C."/>
            <person name="Silva M.G."/>
            <person name="Suarez C.E."/>
            <person name="Ueti M.W."/>
            <person name="Nene V.M."/>
            <person name="Mealey R.H."/>
            <person name="Knowles D.P."/>
            <person name="Brayton K.A."/>
        </authorList>
    </citation>
    <scope>NUCLEOTIDE SEQUENCE [LARGE SCALE GENOMIC DNA]</scope>
    <source>
        <strain evidence="2 3">WA</strain>
    </source>
</reference>
<name>L0AX33_THEEQ</name>
<evidence type="ECO:0000313" key="3">
    <source>
        <dbReference type="Proteomes" id="UP000031512"/>
    </source>
</evidence>
<feature type="transmembrane region" description="Helical" evidence="1">
    <location>
        <begin position="197"/>
        <end position="216"/>
    </location>
</feature>
<evidence type="ECO:0000256" key="1">
    <source>
        <dbReference type="SAM" id="Phobius"/>
    </source>
</evidence>
<proteinExistence type="predicted"/>
<feature type="transmembrane region" description="Helical" evidence="1">
    <location>
        <begin position="156"/>
        <end position="176"/>
    </location>
</feature>
<feature type="transmembrane region" description="Helical" evidence="1">
    <location>
        <begin position="93"/>
        <end position="117"/>
    </location>
</feature>
<keyword evidence="1" id="KW-0812">Transmembrane</keyword>
<dbReference type="GeneID" id="15803428"/>
<dbReference type="EMBL" id="CP001669">
    <property type="protein sequence ID" value="AFZ79439.1"/>
    <property type="molecule type" value="Genomic_DNA"/>
</dbReference>
<dbReference type="Proteomes" id="UP000031512">
    <property type="component" value="Chromosome 1"/>
</dbReference>
<feature type="transmembrane region" description="Helical" evidence="1">
    <location>
        <begin position="453"/>
        <end position="471"/>
    </location>
</feature>
<feature type="transmembrane region" description="Helical" evidence="1">
    <location>
        <begin position="129"/>
        <end position="150"/>
    </location>
</feature>
<feature type="transmembrane region" description="Helical" evidence="1">
    <location>
        <begin position="561"/>
        <end position="582"/>
    </location>
</feature>
<dbReference type="RefSeq" id="XP_004829105.1">
    <property type="nucleotide sequence ID" value="XM_004829048.1"/>
</dbReference>
<feature type="transmembrane region" description="Helical" evidence="1">
    <location>
        <begin position="17"/>
        <end position="40"/>
    </location>
</feature>
<feature type="transmembrane region" description="Helical" evidence="1">
    <location>
        <begin position="483"/>
        <end position="502"/>
    </location>
</feature>
<protein>
    <submittedName>
        <fullName evidence="2">Uncharacterized protein</fullName>
    </submittedName>
</protein>
<keyword evidence="1" id="KW-1133">Transmembrane helix</keyword>